<gene>
    <name evidence="1" type="ORF">MNBD_NITROSPIRAE02-435</name>
</gene>
<organism evidence="1">
    <name type="scientific">hydrothermal vent metagenome</name>
    <dbReference type="NCBI Taxonomy" id="652676"/>
    <lineage>
        <taxon>unclassified sequences</taxon>
        <taxon>metagenomes</taxon>
        <taxon>ecological metagenomes</taxon>
    </lineage>
</organism>
<accession>A0A3B1CWM3</accession>
<dbReference type="AlphaFoldDB" id="A0A3B1CWM3"/>
<evidence type="ECO:0000313" key="1">
    <source>
        <dbReference type="EMBL" id="VAX30941.1"/>
    </source>
</evidence>
<evidence type="ECO:0008006" key="2">
    <source>
        <dbReference type="Google" id="ProtNLM"/>
    </source>
</evidence>
<sequence length="152" mass="17652">MKVSGFTFIRNAQVLGYPFVQSIKSVLPIVDEFIIALGPCEDETENMIREIGDAKIKIIHTQWNENMRTDVRLKGFVYGQQKSIALFNCTGDWAFYLESDEVIHEDDLPVIRASMEKHLNDNRVEALVFDYIHFYGNRNTFAWSPGWYRKAP</sequence>
<dbReference type="InterPro" id="IPR029044">
    <property type="entry name" value="Nucleotide-diphossugar_trans"/>
</dbReference>
<dbReference type="EMBL" id="UOGH01000186">
    <property type="protein sequence ID" value="VAX30941.1"/>
    <property type="molecule type" value="Genomic_DNA"/>
</dbReference>
<reference evidence="1" key="1">
    <citation type="submission" date="2018-06" db="EMBL/GenBank/DDBJ databases">
        <authorList>
            <person name="Zhirakovskaya E."/>
        </authorList>
    </citation>
    <scope>NUCLEOTIDE SEQUENCE</scope>
</reference>
<feature type="non-terminal residue" evidence="1">
    <location>
        <position position="152"/>
    </location>
</feature>
<dbReference type="SUPFAM" id="SSF53448">
    <property type="entry name" value="Nucleotide-diphospho-sugar transferases"/>
    <property type="match status" value="1"/>
</dbReference>
<proteinExistence type="predicted"/>
<name>A0A3B1CWM3_9ZZZZ</name>
<protein>
    <recommendedName>
        <fullName evidence="2">Glycosyltransferase 2-like domain-containing protein</fullName>
    </recommendedName>
</protein>
<dbReference type="Gene3D" id="3.90.550.10">
    <property type="entry name" value="Spore Coat Polysaccharide Biosynthesis Protein SpsA, Chain A"/>
    <property type="match status" value="1"/>
</dbReference>